<keyword evidence="7" id="KW-0998">Cell outer membrane</keyword>
<dbReference type="Proteomes" id="UP000427906">
    <property type="component" value="Chromosome"/>
</dbReference>
<dbReference type="InterPro" id="IPR005017">
    <property type="entry name" value="OMPP1/FadL/TodX"/>
</dbReference>
<organism evidence="9 10">
    <name type="scientific">Desulfosarcina alkanivorans</name>
    <dbReference type="NCBI Taxonomy" id="571177"/>
    <lineage>
        <taxon>Bacteria</taxon>
        <taxon>Pseudomonadati</taxon>
        <taxon>Thermodesulfobacteriota</taxon>
        <taxon>Desulfobacteria</taxon>
        <taxon>Desulfobacterales</taxon>
        <taxon>Desulfosarcinaceae</taxon>
        <taxon>Desulfosarcina</taxon>
    </lineage>
</organism>
<evidence type="ECO:0008006" key="11">
    <source>
        <dbReference type="Google" id="ProtNLM"/>
    </source>
</evidence>
<dbReference type="OrthoDB" id="9922at2"/>
<evidence type="ECO:0000256" key="7">
    <source>
        <dbReference type="ARBA" id="ARBA00023237"/>
    </source>
</evidence>
<dbReference type="GO" id="GO:0009279">
    <property type="term" value="C:cell outer membrane"/>
    <property type="evidence" value="ECO:0007669"/>
    <property type="project" value="UniProtKB-SubCell"/>
</dbReference>
<reference evidence="9 10" key="1">
    <citation type="submission" date="2019-11" db="EMBL/GenBank/DDBJ databases">
        <title>Comparative genomics of hydrocarbon-degrading Desulfosarcina strains.</title>
        <authorList>
            <person name="Watanabe M."/>
            <person name="Kojima H."/>
            <person name="Fukui M."/>
        </authorList>
    </citation>
    <scope>NUCLEOTIDE SEQUENCE [LARGE SCALE GENOMIC DNA]</scope>
    <source>
        <strain evidence="9 10">PL12</strain>
    </source>
</reference>
<evidence type="ECO:0000256" key="2">
    <source>
        <dbReference type="ARBA" id="ARBA00008163"/>
    </source>
</evidence>
<feature type="signal peptide" evidence="8">
    <location>
        <begin position="1"/>
        <end position="21"/>
    </location>
</feature>
<dbReference type="PANTHER" id="PTHR35093:SF8">
    <property type="entry name" value="OUTER MEMBRANE PROTEIN NMB0088-RELATED"/>
    <property type="match status" value="1"/>
</dbReference>
<evidence type="ECO:0000313" key="10">
    <source>
        <dbReference type="Proteomes" id="UP000427906"/>
    </source>
</evidence>
<dbReference type="EMBL" id="AP021874">
    <property type="protein sequence ID" value="BBO67686.1"/>
    <property type="molecule type" value="Genomic_DNA"/>
</dbReference>
<dbReference type="Pfam" id="PF03349">
    <property type="entry name" value="Toluene_X"/>
    <property type="match status" value="1"/>
</dbReference>
<dbReference type="AlphaFoldDB" id="A0A5K7YF78"/>
<sequence>MKRTIVAAVCLALLVLTSSSASGSGFYTSDLGARSTAMGAASVASVDDASAAYFNPAALTGLDGINVSGGVTVYDVSGEFKSDSGETARLEDSLIPLPHVYVSGKTGDRVALGFAVFSDFGLATDWEDDWQGRFLLGSTYAESLTVNLNPVVAYQVTPALSVAAGPVARYFSVDLQNQMPNLLGGFGIGPSPLAVSETGSRIEGDDWSYGYTVALKARLTEALDLGVSYRSKTDHTLSGDFKIDDDGVNGYTDASIDVEATLPAYADIGLSWHRNKWTLAVGVLWTQWSSYDELGFAFDRLQGVPGINQTGGSSVVTDWEDTWSWKLGAEYAPVPDWRLRAGLIFDPSPVPDATLDPLVPVGDRLDFTLGLGYSKGPLKVDLAYLLITSEDRSFQTSGAEAGLPDISGDFEGFVTHALSVSASYRF</sequence>
<protein>
    <recommendedName>
        <fullName evidence="11">Aromatic hydrocarbon degradation protein</fullName>
    </recommendedName>
</protein>
<dbReference type="Gene3D" id="2.40.160.60">
    <property type="entry name" value="Outer membrane protein transport protein (OMPP1/FadL/TodX)"/>
    <property type="match status" value="1"/>
</dbReference>
<comment type="similarity">
    <text evidence="2">Belongs to the OmpP1/FadL family.</text>
</comment>
<evidence type="ECO:0000313" key="9">
    <source>
        <dbReference type="EMBL" id="BBO67686.1"/>
    </source>
</evidence>
<keyword evidence="10" id="KW-1185">Reference proteome</keyword>
<name>A0A5K7YF78_9BACT</name>
<keyword evidence="5 8" id="KW-0732">Signal</keyword>
<evidence type="ECO:0000256" key="6">
    <source>
        <dbReference type="ARBA" id="ARBA00023136"/>
    </source>
</evidence>
<keyword evidence="3" id="KW-1134">Transmembrane beta strand</keyword>
<accession>A0A5K7YF78</accession>
<evidence type="ECO:0000256" key="3">
    <source>
        <dbReference type="ARBA" id="ARBA00022452"/>
    </source>
</evidence>
<evidence type="ECO:0000256" key="5">
    <source>
        <dbReference type="ARBA" id="ARBA00022729"/>
    </source>
</evidence>
<comment type="subcellular location">
    <subcellularLocation>
        <location evidence="1">Cell outer membrane</location>
        <topology evidence="1">Multi-pass membrane protein</topology>
    </subcellularLocation>
</comment>
<gene>
    <name evidence="9" type="ORF">DSCA_16160</name>
</gene>
<dbReference type="GO" id="GO:0015483">
    <property type="term" value="F:long-chain fatty acid transporting porin activity"/>
    <property type="evidence" value="ECO:0007669"/>
    <property type="project" value="TreeGrafter"/>
</dbReference>
<evidence type="ECO:0000256" key="1">
    <source>
        <dbReference type="ARBA" id="ARBA00004571"/>
    </source>
</evidence>
<dbReference type="RefSeq" id="WP_155315918.1">
    <property type="nucleotide sequence ID" value="NZ_AP021874.1"/>
</dbReference>
<proteinExistence type="inferred from homology"/>
<dbReference type="SUPFAM" id="SSF56935">
    <property type="entry name" value="Porins"/>
    <property type="match status" value="1"/>
</dbReference>
<evidence type="ECO:0000256" key="4">
    <source>
        <dbReference type="ARBA" id="ARBA00022692"/>
    </source>
</evidence>
<keyword evidence="4" id="KW-0812">Transmembrane</keyword>
<evidence type="ECO:0000256" key="8">
    <source>
        <dbReference type="SAM" id="SignalP"/>
    </source>
</evidence>
<keyword evidence="6" id="KW-0472">Membrane</keyword>
<feature type="chain" id="PRO_5024460624" description="Aromatic hydrocarbon degradation protein" evidence="8">
    <location>
        <begin position="22"/>
        <end position="426"/>
    </location>
</feature>
<dbReference type="KEGG" id="dalk:DSCA_16160"/>
<dbReference type="PANTHER" id="PTHR35093">
    <property type="entry name" value="OUTER MEMBRANE PROTEIN NMB0088-RELATED"/>
    <property type="match status" value="1"/>
</dbReference>